<evidence type="ECO:0000256" key="3">
    <source>
        <dbReference type="ARBA" id="ARBA00023125"/>
    </source>
</evidence>
<dbReference type="InterPro" id="IPR036864">
    <property type="entry name" value="Zn2-C6_fun-type_DNA-bd_sf"/>
</dbReference>
<name>A0AAD4KV42_9EURO</name>
<dbReference type="InterPro" id="IPR001138">
    <property type="entry name" value="Zn2Cys6_DnaBD"/>
</dbReference>
<dbReference type="CDD" id="cd12148">
    <property type="entry name" value="fungal_TF_MHR"/>
    <property type="match status" value="1"/>
</dbReference>
<evidence type="ECO:0000313" key="8">
    <source>
        <dbReference type="Proteomes" id="UP001201262"/>
    </source>
</evidence>
<evidence type="ECO:0000256" key="5">
    <source>
        <dbReference type="ARBA" id="ARBA00023242"/>
    </source>
</evidence>
<evidence type="ECO:0000256" key="4">
    <source>
        <dbReference type="ARBA" id="ARBA00023163"/>
    </source>
</evidence>
<gene>
    <name evidence="7" type="ORF">BGW36DRAFT_167455</name>
</gene>
<evidence type="ECO:0000259" key="6">
    <source>
        <dbReference type="PROSITE" id="PS50048"/>
    </source>
</evidence>
<dbReference type="AlphaFoldDB" id="A0AAD4KV42"/>
<reference evidence="7" key="1">
    <citation type="submission" date="2021-12" db="EMBL/GenBank/DDBJ databases">
        <title>Convergent genome expansion in fungi linked to evolution of root-endophyte symbiosis.</title>
        <authorList>
            <consortium name="DOE Joint Genome Institute"/>
            <person name="Ke Y.-H."/>
            <person name="Bonito G."/>
            <person name="Liao H.-L."/>
            <person name="Looney B."/>
            <person name="Rojas-Flechas A."/>
            <person name="Nash J."/>
            <person name="Hameed K."/>
            <person name="Schadt C."/>
            <person name="Martin F."/>
            <person name="Crous P.W."/>
            <person name="Miettinen O."/>
            <person name="Magnuson J.K."/>
            <person name="Labbe J."/>
            <person name="Jacobson D."/>
            <person name="Doktycz M.J."/>
            <person name="Veneault-Fourrey C."/>
            <person name="Kuo A."/>
            <person name="Mondo S."/>
            <person name="Calhoun S."/>
            <person name="Riley R."/>
            <person name="Ohm R."/>
            <person name="LaButti K."/>
            <person name="Andreopoulos B."/>
            <person name="Pangilinan J."/>
            <person name="Nolan M."/>
            <person name="Tritt A."/>
            <person name="Clum A."/>
            <person name="Lipzen A."/>
            <person name="Daum C."/>
            <person name="Barry K."/>
            <person name="Grigoriev I.V."/>
            <person name="Vilgalys R."/>
        </authorList>
    </citation>
    <scope>NUCLEOTIDE SEQUENCE</scope>
    <source>
        <strain evidence="7">PMI_201</strain>
    </source>
</reference>
<keyword evidence="4" id="KW-0804">Transcription</keyword>
<dbReference type="SUPFAM" id="SSF57701">
    <property type="entry name" value="Zn2/Cys6 DNA-binding domain"/>
    <property type="match status" value="1"/>
</dbReference>
<evidence type="ECO:0000256" key="2">
    <source>
        <dbReference type="ARBA" id="ARBA00023015"/>
    </source>
</evidence>
<dbReference type="GO" id="GO:0000981">
    <property type="term" value="F:DNA-binding transcription factor activity, RNA polymerase II-specific"/>
    <property type="evidence" value="ECO:0007669"/>
    <property type="project" value="InterPro"/>
</dbReference>
<dbReference type="RefSeq" id="XP_046072102.1">
    <property type="nucleotide sequence ID" value="XM_046209620.1"/>
</dbReference>
<dbReference type="GeneID" id="70239907"/>
<protein>
    <recommendedName>
        <fullName evidence="6">Zn(2)-C6 fungal-type domain-containing protein</fullName>
    </recommendedName>
</protein>
<dbReference type="GO" id="GO:0005634">
    <property type="term" value="C:nucleus"/>
    <property type="evidence" value="ECO:0007669"/>
    <property type="project" value="UniProtKB-SubCell"/>
</dbReference>
<dbReference type="GO" id="GO:0008270">
    <property type="term" value="F:zinc ion binding"/>
    <property type="evidence" value="ECO:0007669"/>
    <property type="project" value="InterPro"/>
</dbReference>
<accession>A0AAD4KV42</accession>
<dbReference type="EMBL" id="JAJTJA010000006">
    <property type="protein sequence ID" value="KAH8697401.1"/>
    <property type="molecule type" value="Genomic_DNA"/>
</dbReference>
<dbReference type="InterPro" id="IPR051089">
    <property type="entry name" value="prtT"/>
</dbReference>
<comment type="caution">
    <text evidence="7">The sequence shown here is derived from an EMBL/GenBank/DDBJ whole genome shotgun (WGS) entry which is preliminary data.</text>
</comment>
<proteinExistence type="predicted"/>
<dbReference type="SMART" id="SM00066">
    <property type="entry name" value="GAL4"/>
    <property type="match status" value="1"/>
</dbReference>
<keyword evidence="2" id="KW-0805">Transcription regulation</keyword>
<sequence length="632" mass="70642">MDESLPSPPAVSALRESFGDRKPPDITRKITACVACRKQKVKCHMRDGQVPCSRCKKRGLSCTVNRSLQMLLEDDVTWKGAVVQKLRRLEDSIARIATKVDMPELQVQIDNQPEAISPAAAAIPAESSNRTPASSSEDETLPPQTWAVVMDPRGGPASIPASCVSELRTTASLDNSRSSGQRDLVSMGILSLNQALSLFDIYQSRLDHFLYRILGDHTSLDSVRVSSPLLTAGVCAVGALHSSSLGYLFDSCYREYKNLVASLMFSTSLKADDVRGLCIGAFWLHELSWSLIGNAVRVGSDIKLHQGIYRALNGDREGYLQARLYYLVYVCDHHFSVAYGRPPMSREGFIIDYASQFLETEHATEDDARLISQVKEWSVLGTVFDTFGVDVDTAIPHRSLPQLRRFSIALDVWHADWNETFKANRNVGNYPQKGVGFHYHFAKLYLCSHAFRGVPPAQDRRQSLTPDMEDVANTGVLSAMSILRVIVSDDEFQSFLNGLPLYFDTMIAFAVVFLLKVATKYATAIRIDTAQILSLVSQTVAVLRDITRSMHRQHLLVVIAEGLEKLLWMCQEPVQHTQPPMIQPSPAPEHTQNDISWMESINNFDFLTNFPTVDDWCFQYNGPNNNRHITIP</sequence>
<keyword evidence="3" id="KW-0238">DNA-binding</keyword>
<comment type="subcellular location">
    <subcellularLocation>
        <location evidence="1">Nucleus</location>
    </subcellularLocation>
</comment>
<feature type="domain" description="Zn(2)-C6 fungal-type" evidence="6">
    <location>
        <begin position="32"/>
        <end position="64"/>
    </location>
</feature>
<dbReference type="PANTHER" id="PTHR31845">
    <property type="entry name" value="FINGER DOMAIN PROTEIN, PUTATIVE-RELATED"/>
    <property type="match status" value="1"/>
</dbReference>
<dbReference type="GO" id="GO:0000976">
    <property type="term" value="F:transcription cis-regulatory region binding"/>
    <property type="evidence" value="ECO:0007669"/>
    <property type="project" value="TreeGrafter"/>
</dbReference>
<organism evidence="7 8">
    <name type="scientific">Talaromyces proteolyticus</name>
    <dbReference type="NCBI Taxonomy" id="1131652"/>
    <lineage>
        <taxon>Eukaryota</taxon>
        <taxon>Fungi</taxon>
        <taxon>Dikarya</taxon>
        <taxon>Ascomycota</taxon>
        <taxon>Pezizomycotina</taxon>
        <taxon>Eurotiomycetes</taxon>
        <taxon>Eurotiomycetidae</taxon>
        <taxon>Eurotiales</taxon>
        <taxon>Trichocomaceae</taxon>
        <taxon>Talaromyces</taxon>
        <taxon>Talaromyces sect. Bacilispori</taxon>
    </lineage>
</organism>
<dbReference type="PROSITE" id="PS00463">
    <property type="entry name" value="ZN2_CY6_FUNGAL_1"/>
    <property type="match status" value="1"/>
</dbReference>
<keyword evidence="8" id="KW-1185">Reference proteome</keyword>
<keyword evidence="5" id="KW-0539">Nucleus</keyword>
<evidence type="ECO:0000313" key="7">
    <source>
        <dbReference type="EMBL" id="KAH8697401.1"/>
    </source>
</evidence>
<dbReference type="CDD" id="cd00067">
    <property type="entry name" value="GAL4"/>
    <property type="match status" value="1"/>
</dbReference>
<evidence type="ECO:0000256" key="1">
    <source>
        <dbReference type="ARBA" id="ARBA00004123"/>
    </source>
</evidence>
<dbReference type="PROSITE" id="PS50048">
    <property type="entry name" value="ZN2_CY6_FUNGAL_2"/>
    <property type="match status" value="1"/>
</dbReference>
<dbReference type="Pfam" id="PF00172">
    <property type="entry name" value="Zn_clus"/>
    <property type="match status" value="1"/>
</dbReference>
<dbReference type="PANTHER" id="PTHR31845:SF17">
    <property type="entry name" value="ZN(II)2CYS6 TRANSCRIPTION FACTOR (EUROFUNG)"/>
    <property type="match status" value="1"/>
</dbReference>
<dbReference type="Proteomes" id="UP001201262">
    <property type="component" value="Unassembled WGS sequence"/>
</dbReference>
<dbReference type="Gene3D" id="4.10.240.10">
    <property type="entry name" value="Zn(2)-C6 fungal-type DNA-binding domain"/>
    <property type="match status" value="1"/>
</dbReference>